<dbReference type="GO" id="GO:0003677">
    <property type="term" value="F:DNA binding"/>
    <property type="evidence" value="ECO:0007669"/>
    <property type="project" value="InterPro"/>
</dbReference>
<evidence type="ECO:0000313" key="3">
    <source>
        <dbReference type="EMBL" id="SMC97276.1"/>
    </source>
</evidence>
<dbReference type="GO" id="GO:0006313">
    <property type="term" value="P:DNA transposition"/>
    <property type="evidence" value="ECO:0007669"/>
    <property type="project" value="InterPro"/>
</dbReference>
<feature type="region of interest" description="Disordered" evidence="1">
    <location>
        <begin position="252"/>
        <end position="322"/>
    </location>
</feature>
<organism evidence="3 4">
    <name type="scientific">Janibacter indicus</name>
    <dbReference type="NCBI Taxonomy" id="857417"/>
    <lineage>
        <taxon>Bacteria</taxon>
        <taxon>Bacillati</taxon>
        <taxon>Actinomycetota</taxon>
        <taxon>Actinomycetes</taxon>
        <taxon>Micrococcales</taxon>
        <taxon>Intrasporangiaceae</taxon>
        <taxon>Janibacter</taxon>
    </lineage>
</organism>
<name>A0A1W2DJU5_9MICO</name>
<evidence type="ECO:0000313" key="4">
    <source>
        <dbReference type="Proteomes" id="UP000192634"/>
    </source>
</evidence>
<sequence length="322" mass="34300">MSIMTNTSPSHPRGRIEAPGLIVGVDTHKDFHVAAAVDERGALLEIARFSATRTGYDRLALWAEGLRRQVTGQVADVALTYAIEGTSSYGAGLVAALRPTGVTIHEVARPNRRDRRLRGKTDAFDAENAARAVLAGTVTATAKTADGNIEMIRVIKCAKHAAVKARAATMISLRHLIVTAPADLREQLEPLTKMALLRRCAGLRPGEVDDPTAATKYALRAMARRWLYLSEEITKHEAQLDRLTTAVAPQLREGCGIGPTRPPSSSQSSATTSPGSPVRPPWPNYAASTPSQPLPAGPTVTDSTEVDTGRPTQRSTASSSSA</sequence>
<gene>
    <name evidence="3" type="ORF">SAMN06296429_1241</name>
</gene>
<dbReference type="InterPro" id="IPR047650">
    <property type="entry name" value="Transpos_IS110"/>
</dbReference>
<dbReference type="PANTHER" id="PTHR33055">
    <property type="entry name" value="TRANSPOSASE FOR INSERTION SEQUENCE ELEMENT IS1111A"/>
    <property type="match status" value="1"/>
</dbReference>
<feature type="domain" description="Transposase IS110-like N-terminal" evidence="2">
    <location>
        <begin position="23"/>
        <end position="176"/>
    </location>
</feature>
<proteinExistence type="predicted"/>
<dbReference type="InterPro" id="IPR002525">
    <property type="entry name" value="Transp_IS110-like_N"/>
</dbReference>
<dbReference type="Proteomes" id="UP000192634">
    <property type="component" value="Unassembled WGS sequence"/>
</dbReference>
<protein>
    <submittedName>
        <fullName evidence="3">Transposase</fullName>
    </submittedName>
</protein>
<accession>A0A1W2DJU5</accession>
<dbReference type="GO" id="GO:0004803">
    <property type="term" value="F:transposase activity"/>
    <property type="evidence" value="ECO:0007669"/>
    <property type="project" value="InterPro"/>
</dbReference>
<reference evidence="3 4" key="1">
    <citation type="submission" date="2017-04" db="EMBL/GenBank/DDBJ databases">
        <authorList>
            <person name="Afonso C.L."/>
            <person name="Miller P.J."/>
            <person name="Scott M.A."/>
            <person name="Spackman E."/>
            <person name="Goraichik I."/>
            <person name="Dimitrov K.M."/>
            <person name="Suarez D.L."/>
            <person name="Swayne D.E."/>
        </authorList>
    </citation>
    <scope>NUCLEOTIDE SEQUENCE [LARGE SCALE GENOMIC DNA]</scope>
    <source>
        <strain evidence="3 4">CGMCC 1.12511</strain>
    </source>
</reference>
<feature type="compositionally biased region" description="Low complexity" evidence="1">
    <location>
        <begin position="263"/>
        <end position="276"/>
    </location>
</feature>
<evidence type="ECO:0000259" key="2">
    <source>
        <dbReference type="Pfam" id="PF01548"/>
    </source>
</evidence>
<dbReference type="AlphaFoldDB" id="A0A1W2DJU5"/>
<dbReference type="PANTHER" id="PTHR33055:SF16">
    <property type="entry name" value="TRANSPOSASE FOR INSERTION SEQUENCE ELEMENT IS1547"/>
    <property type="match status" value="1"/>
</dbReference>
<dbReference type="EMBL" id="FWXN01000024">
    <property type="protein sequence ID" value="SMC97276.1"/>
    <property type="molecule type" value="Genomic_DNA"/>
</dbReference>
<evidence type="ECO:0000256" key="1">
    <source>
        <dbReference type="SAM" id="MobiDB-lite"/>
    </source>
</evidence>
<dbReference type="Pfam" id="PF01548">
    <property type="entry name" value="DEDD_Tnp_IS110"/>
    <property type="match status" value="1"/>
</dbReference>
<feature type="compositionally biased region" description="Polar residues" evidence="1">
    <location>
        <begin position="310"/>
        <end position="322"/>
    </location>
</feature>